<organism evidence="2 3">
    <name type="scientific">Photobacterium kishitanii</name>
    <dbReference type="NCBI Taxonomy" id="318456"/>
    <lineage>
        <taxon>Bacteria</taxon>
        <taxon>Pseudomonadati</taxon>
        <taxon>Pseudomonadota</taxon>
        <taxon>Gammaproteobacteria</taxon>
        <taxon>Vibrionales</taxon>
        <taxon>Vibrionaceae</taxon>
        <taxon>Photobacterium</taxon>
    </lineage>
</organism>
<feature type="region of interest" description="Disordered" evidence="1">
    <location>
        <begin position="1"/>
        <end position="86"/>
    </location>
</feature>
<dbReference type="EMBL" id="PYOZ01000002">
    <property type="protein sequence ID" value="PSX46077.1"/>
    <property type="molecule type" value="Genomic_DNA"/>
</dbReference>
<gene>
    <name evidence="2" type="ORF">C0W53_03845</name>
</gene>
<reference evidence="2 3" key="1">
    <citation type="submission" date="2018-01" db="EMBL/GenBank/DDBJ databases">
        <title>Whole genome sequencing of Histamine producing bacteria.</title>
        <authorList>
            <person name="Butler K."/>
        </authorList>
    </citation>
    <scope>NUCLEOTIDE SEQUENCE [LARGE SCALE GENOMIC DNA]</scope>
    <source>
        <strain evidence="2 3">A1-4</strain>
    </source>
</reference>
<comment type="caution">
    <text evidence="2">The sequence shown here is derived from an EMBL/GenBank/DDBJ whole genome shotgun (WGS) entry which is preliminary data.</text>
</comment>
<evidence type="ECO:0000313" key="2">
    <source>
        <dbReference type="EMBL" id="PSX46077.1"/>
    </source>
</evidence>
<evidence type="ECO:0000256" key="1">
    <source>
        <dbReference type="SAM" id="MobiDB-lite"/>
    </source>
</evidence>
<dbReference type="Proteomes" id="UP000240728">
    <property type="component" value="Unassembled WGS sequence"/>
</dbReference>
<name>A0AAX0YX26_9GAMM</name>
<proteinExistence type="predicted"/>
<accession>A0AAX0YX26</accession>
<evidence type="ECO:0000313" key="3">
    <source>
        <dbReference type="Proteomes" id="UP000240728"/>
    </source>
</evidence>
<protein>
    <submittedName>
        <fullName evidence="2">Uncharacterized protein</fullName>
    </submittedName>
</protein>
<dbReference type="AlphaFoldDB" id="A0AAX0YX26"/>
<feature type="compositionally biased region" description="Basic residues" evidence="1">
    <location>
        <begin position="77"/>
        <end position="86"/>
    </location>
</feature>
<sequence length="86" mass="8691">MFIASSKPLKSISPEPSPSAPPPEPPPSPPSPPPPEPPPSPPPPVSPHEPSALGCEPSGQRSGSGFGGVTPVISHVLSKRSASRLH</sequence>
<feature type="compositionally biased region" description="Pro residues" evidence="1">
    <location>
        <begin position="15"/>
        <end position="47"/>
    </location>
</feature>
<keyword evidence="3" id="KW-1185">Reference proteome</keyword>